<dbReference type="Gene3D" id="3.90.550.10">
    <property type="entry name" value="Spore Coat Polysaccharide Biosynthesis Protein SpsA, Chain A"/>
    <property type="match status" value="1"/>
</dbReference>
<evidence type="ECO:0000313" key="8">
    <source>
        <dbReference type="Proteomes" id="UP000283469"/>
    </source>
</evidence>
<comment type="caution">
    <text evidence="7">The sequence shown here is derived from an EMBL/GenBank/DDBJ whole genome shotgun (WGS) entry which is preliminary data.</text>
</comment>
<feature type="domain" description="Glycosyltransferase 2-like" evidence="6">
    <location>
        <begin position="10"/>
        <end position="152"/>
    </location>
</feature>
<dbReference type="InterPro" id="IPR029044">
    <property type="entry name" value="Nucleotide-diphossugar_trans"/>
</dbReference>
<keyword evidence="4 7" id="KW-0808">Transferase</keyword>
<dbReference type="PANTHER" id="PTHR43646">
    <property type="entry name" value="GLYCOSYLTRANSFERASE"/>
    <property type="match status" value="1"/>
</dbReference>
<evidence type="ECO:0000256" key="5">
    <source>
        <dbReference type="ARBA" id="ARBA00023136"/>
    </source>
</evidence>
<dbReference type="GO" id="GO:0016757">
    <property type="term" value="F:glycosyltransferase activity"/>
    <property type="evidence" value="ECO:0007669"/>
    <property type="project" value="UniProtKB-KW"/>
</dbReference>
<evidence type="ECO:0000256" key="2">
    <source>
        <dbReference type="ARBA" id="ARBA00022475"/>
    </source>
</evidence>
<dbReference type="GO" id="GO:0005886">
    <property type="term" value="C:plasma membrane"/>
    <property type="evidence" value="ECO:0007669"/>
    <property type="project" value="UniProtKB-SubCell"/>
</dbReference>
<dbReference type="Proteomes" id="UP000283469">
    <property type="component" value="Unassembled WGS sequence"/>
</dbReference>
<keyword evidence="5" id="KW-0472">Membrane</keyword>
<evidence type="ECO:0000256" key="4">
    <source>
        <dbReference type="ARBA" id="ARBA00022679"/>
    </source>
</evidence>
<comment type="subcellular location">
    <subcellularLocation>
        <location evidence="1">Cell membrane</location>
    </subcellularLocation>
</comment>
<evidence type="ECO:0000259" key="6">
    <source>
        <dbReference type="Pfam" id="PF00535"/>
    </source>
</evidence>
<dbReference type="Pfam" id="PF00535">
    <property type="entry name" value="Glycos_transf_2"/>
    <property type="match status" value="1"/>
</dbReference>
<dbReference type="RefSeq" id="WP_119748360.1">
    <property type="nucleotide sequence ID" value="NZ_QVRA01000016.1"/>
</dbReference>
<keyword evidence="3" id="KW-0328">Glycosyltransferase</keyword>
<gene>
    <name evidence="7" type="ORF">D0Z70_16580</name>
</gene>
<accession>A0A418YPU3</accession>
<name>A0A418YPU3_9SPHN</name>
<organism evidence="7 8">
    <name type="scientific">Sphingobium terrigena</name>
    <dbReference type="NCBI Taxonomy" id="2304063"/>
    <lineage>
        <taxon>Bacteria</taxon>
        <taxon>Pseudomonadati</taxon>
        <taxon>Pseudomonadota</taxon>
        <taxon>Alphaproteobacteria</taxon>
        <taxon>Sphingomonadales</taxon>
        <taxon>Sphingomonadaceae</taxon>
        <taxon>Sphingobium</taxon>
    </lineage>
</organism>
<dbReference type="PANTHER" id="PTHR43646:SF2">
    <property type="entry name" value="GLYCOSYLTRANSFERASE 2-LIKE DOMAIN-CONTAINING PROTEIN"/>
    <property type="match status" value="1"/>
</dbReference>
<dbReference type="EMBL" id="QVRA01000016">
    <property type="protein sequence ID" value="RJG53397.1"/>
    <property type="molecule type" value="Genomic_DNA"/>
</dbReference>
<dbReference type="AlphaFoldDB" id="A0A418YPU3"/>
<dbReference type="InterPro" id="IPR001173">
    <property type="entry name" value="Glyco_trans_2-like"/>
</dbReference>
<evidence type="ECO:0000313" key="7">
    <source>
        <dbReference type="EMBL" id="RJG53397.1"/>
    </source>
</evidence>
<evidence type="ECO:0000256" key="3">
    <source>
        <dbReference type="ARBA" id="ARBA00022676"/>
    </source>
</evidence>
<protein>
    <submittedName>
        <fullName evidence="7">Glycosyltransferase</fullName>
    </submittedName>
</protein>
<dbReference type="OrthoDB" id="114108at2"/>
<keyword evidence="8" id="KW-1185">Reference proteome</keyword>
<dbReference type="SUPFAM" id="SSF53448">
    <property type="entry name" value="Nucleotide-diphospho-sugar transferases"/>
    <property type="match status" value="1"/>
</dbReference>
<sequence length="311" mass="33734">MADASAMTLCVCVPARNEAARLPILLNALAMQDWPGAIPVAIAINNSTDDSRAVADAARHRHAARLDIRITEHNFAPELAHAGSARRLAMDTGLGLLPALDNAALISTDADSRPPTDWLRSIAAAFSRGADMVGGRIDIDSEEPLPPPVHRLRTAWDQYWAAVRAIEDAIDPLPWDPAPRHGDHTGASLAIRAELYLACGGVPAITSGEDRALVLAALARGARLVHPVTVYTRVSPRLEGRAEGGMAVAMQTLFERAENNISPMAPAFAHWRERAHWRKQLRARPDGAAWIARQEPLLPPMPHDMMLELQP</sequence>
<proteinExistence type="predicted"/>
<evidence type="ECO:0000256" key="1">
    <source>
        <dbReference type="ARBA" id="ARBA00004236"/>
    </source>
</evidence>
<keyword evidence="2" id="KW-1003">Cell membrane</keyword>
<reference evidence="7 8" key="1">
    <citation type="submission" date="2018-08" db="EMBL/GenBank/DDBJ databases">
        <title>Sphingobium sp. EO9.</title>
        <authorList>
            <person name="Park Y."/>
            <person name="Kim K.H."/>
            <person name="Jeon C.O."/>
        </authorList>
    </citation>
    <scope>NUCLEOTIDE SEQUENCE [LARGE SCALE GENOMIC DNA]</scope>
    <source>
        <strain evidence="7 8">EO9</strain>
    </source>
</reference>